<dbReference type="Proteomes" id="UP000195378">
    <property type="component" value="Chromosome"/>
</dbReference>
<dbReference type="FunFam" id="3.50.50.60:FF:000037">
    <property type="entry name" value="Dihydrolipoyl dehydrogenase"/>
    <property type="match status" value="1"/>
</dbReference>
<reference evidence="32 33" key="5">
    <citation type="journal article" date="2020" name="Food Funct.">
        <title>Screening of Lactobacillus salivarius strains from the feces of Chinese populations and the evaluation of their effects against intestinal inflammation in mice.</title>
        <authorList>
            <person name="Zhai Q."/>
            <person name="Shen X."/>
            <person name="Cen S."/>
            <person name="Zhang C."/>
            <person name="Tian F."/>
            <person name="Zhao J."/>
            <person name="Zhang H."/>
            <person name="Xue Y."/>
            <person name="Chen W."/>
        </authorList>
    </citation>
    <scope>NUCLEOTIDE SEQUENCE [LARGE SCALE GENOMIC DNA]</scope>
    <source>
        <strain evidence="22 33">FZJTZ28M4.scaf</strain>
        <strain evidence="21 32">FZJTZ9M6.scaf</strain>
    </source>
</reference>
<dbReference type="EMBL" id="CP123971">
    <property type="protein sequence ID" value="WII28753.1"/>
    <property type="molecule type" value="Genomic_DNA"/>
</dbReference>
<evidence type="ECO:0000313" key="24">
    <source>
        <dbReference type="EMBL" id="OQR26143.1"/>
    </source>
</evidence>
<evidence type="ECO:0000313" key="23">
    <source>
        <dbReference type="EMBL" id="OQQ86326.1"/>
    </source>
</evidence>
<evidence type="ECO:0000259" key="17">
    <source>
        <dbReference type="Pfam" id="PF02852"/>
    </source>
</evidence>
<keyword evidence="5" id="KW-0963">Cytoplasm</keyword>
<evidence type="ECO:0000256" key="6">
    <source>
        <dbReference type="ARBA" id="ARBA00022630"/>
    </source>
</evidence>
<evidence type="ECO:0000313" key="26">
    <source>
        <dbReference type="EMBL" id="WII28753.1"/>
    </source>
</evidence>
<dbReference type="NCBIfam" id="TIGR01350">
    <property type="entry name" value="lipoamide_DH"/>
    <property type="match status" value="1"/>
</dbReference>
<reference evidence="28 29" key="2">
    <citation type="submission" date="2017-03" db="EMBL/GenBank/DDBJ databases">
        <title>Phylogenomics and comparative genomics of Lactobacillus salivarius, a mammalian gut commensal.</title>
        <authorList>
            <person name="Harris H.M."/>
        </authorList>
    </citation>
    <scope>NUCLEOTIDE SEQUENCE [LARGE SCALE GENOMIC DNA]</scope>
    <source>
        <strain evidence="24 28">AH4231</strain>
        <strain evidence="23 29">LMG 14477</strain>
    </source>
</reference>
<dbReference type="Proteomes" id="UP000471300">
    <property type="component" value="Unassembled WGS sequence"/>
</dbReference>
<evidence type="ECO:0000313" key="20">
    <source>
        <dbReference type="EMBL" id="ARU19957.1"/>
    </source>
</evidence>
<dbReference type="InterPro" id="IPR004099">
    <property type="entry name" value="Pyr_nucl-diS_OxRdtase_dimer"/>
</dbReference>
<dbReference type="Proteomes" id="UP000192353">
    <property type="component" value="Unassembled WGS sequence"/>
</dbReference>
<evidence type="ECO:0000256" key="2">
    <source>
        <dbReference type="ARBA" id="ARBA00007532"/>
    </source>
</evidence>
<dbReference type="InterPro" id="IPR012999">
    <property type="entry name" value="Pyr_OxRdtase_I_AS"/>
</dbReference>
<dbReference type="InterPro" id="IPR006258">
    <property type="entry name" value="Lipoamide_DH"/>
</dbReference>
<dbReference type="SUPFAM" id="SSF55424">
    <property type="entry name" value="FAD/NAD-linked reductases, dimerisation (C-terminal) domain"/>
    <property type="match status" value="1"/>
</dbReference>
<dbReference type="GO" id="GO:0050660">
    <property type="term" value="F:flavin adenine dinucleotide binding"/>
    <property type="evidence" value="ECO:0007669"/>
    <property type="project" value="InterPro"/>
</dbReference>
<dbReference type="PANTHER" id="PTHR22912">
    <property type="entry name" value="DISULFIDE OXIDOREDUCTASE"/>
    <property type="match status" value="1"/>
</dbReference>
<dbReference type="PROSITE" id="PS00076">
    <property type="entry name" value="PYRIDINE_REDOX_1"/>
    <property type="match status" value="1"/>
</dbReference>
<comment type="similarity">
    <text evidence="2 16">Belongs to the class-I pyridine nucleotide-disulfide oxidoreductase family.</text>
</comment>
<gene>
    <name evidence="19" type="primary">lpd</name>
    <name evidence="21" type="synonym">lpdA</name>
    <name evidence="24" type="ORF">B6U37_00845</name>
    <name evidence="23" type="ORF">B6U60_00790</name>
    <name evidence="20" type="ORF">B7R82_08375</name>
    <name evidence="25" type="ORF">DBP89_05605</name>
    <name evidence="22" type="ORF">FYL06_06290</name>
    <name evidence="21" type="ORF">FYL10_03995</name>
    <name evidence="19" type="ORF">LSJ_0186</name>
    <name evidence="26" type="ORF">QFE45_01000</name>
</gene>
<dbReference type="EMBL" id="QAGV01000005">
    <property type="protein sequence ID" value="PTR95905.1"/>
    <property type="molecule type" value="Genomic_DNA"/>
</dbReference>
<dbReference type="EMBL" id="VSTR01000003">
    <property type="protein sequence ID" value="MYY72844.1"/>
    <property type="molecule type" value="Genomic_DNA"/>
</dbReference>
<feature type="binding site" evidence="14">
    <location>
        <begin position="184"/>
        <end position="191"/>
    </location>
    <ligand>
        <name>NAD(+)</name>
        <dbReference type="ChEBI" id="CHEBI:57540"/>
    </ligand>
</feature>
<comment type="miscellaneous">
    <text evidence="16">The active site is a redox-active disulfide bond.</text>
</comment>
<dbReference type="OMA" id="CAQLGMK"/>
<feature type="domain" description="Pyridine nucleotide-disulphide oxidoreductase dimerisation" evidence="17">
    <location>
        <begin position="349"/>
        <end position="456"/>
    </location>
</feature>
<dbReference type="InterPro" id="IPR001100">
    <property type="entry name" value="Pyr_nuc-diS_OxRdtase"/>
</dbReference>
<dbReference type="EMBL" id="VSTU01000009">
    <property type="protein sequence ID" value="MYZ66556.1"/>
    <property type="molecule type" value="Genomic_DNA"/>
</dbReference>
<keyword evidence="9 14" id="KW-0520">NAD</keyword>
<evidence type="ECO:0000256" key="16">
    <source>
        <dbReference type="RuleBase" id="RU003692"/>
    </source>
</evidence>
<dbReference type="InterPro" id="IPR023753">
    <property type="entry name" value="FAD/NAD-binding_dom"/>
</dbReference>
<evidence type="ECO:0000256" key="14">
    <source>
        <dbReference type="PIRSR" id="PIRSR000350-3"/>
    </source>
</evidence>
<evidence type="ECO:0000313" key="30">
    <source>
        <dbReference type="Proteomes" id="UP000195378"/>
    </source>
</evidence>
<keyword evidence="10" id="KW-1015">Disulfide bond</keyword>
<evidence type="ECO:0000313" key="27">
    <source>
        <dbReference type="Proteomes" id="UP000029488"/>
    </source>
</evidence>
<dbReference type="GO" id="GO:0004148">
    <property type="term" value="F:dihydrolipoyl dehydrogenase (NADH) activity"/>
    <property type="evidence" value="ECO:0007669"/>
    <property type="project" value="UniProtKB-EC"/>
</dbReference>
<dbReference type="Pfam" id="PF07992">
    <property type="entry name" value="Pyr_redox_2"/>
    <property type="match status" value="1"/>
</dbReference>
<evidence type="ECO:0000256" key="7">
    <source>
        <dbReference type="ARBA" id="ARBA00022827"/>
    </source>
</evidence>
<dbReference type="InterPro" id="IPR016156">
    <property type="entry name" value="FAD/NAD-linked_Rdtase_dimer_sf"/>
</dbReference>
<dbReference type="EMBL" id="CP007646">
    <property type="protein sequence ID" value="AIR09948.1"/>
    <property type="molecule type" value="Genomic_DNA"/>
</dbReference>
<evidence type="ECO:0000313" key="19">
    <source>
        <dbReference type="EMBL" id="AIR09948.1"/>
    </source>
</evidence>
<dbReference type="AlphaFoldDB" id="A0A089QDV1"/>
<evidence type="ECO:0000256" key="10">
    <source>
        <dbReference type="ARBA" id="ARBA00023157"/>
    </source>
</evidence>
<feature type="domain" description="FAD/NAD(P)-binding" evidence="18">
    <location>
        <begin position="11"/>
        <end position="330"/>
    </location>
</feature>
<protein>
    <recommendedName>
        <fullName evidence="4 16">Dihydrolipoyl dehydrogenase</fullName>
        <ecNumber evidence="3 16">1.8.1.4</ecNumber>
    </recommendedName>
</protein>
<evidence type="ECO:0000256" key="3">
    <source>
        <dbReference type="ARBA" id="ARBA00012608"/>
    </source>
</evidence>
<feature type="binding site" evidence="14">
    <location>
        <position position="207"/>
    </location>
    <ligand>
        <name>NAD(+)</name>
        <dbReference type="ChEBI" id="CHEBI:57540"/>
    </ligand>
</feature>
<evidence type="ECO:0000256" key="8">
    <source>
        <dbReference type="ARBA" id="ARBA00023002"/>
    </source>
</evidence>
<evidence type="ECO:0000259" key="18">
    <source>
        <dbReference type="Pfam" id="PF07992"/>
    </source>
</evidence>
<evidence type="ECO:0000313" key="25">
    <source>
        <dbReference type="EMBL" id="PTR95905.1"/>
    </source>
</evidence>
<dbReference type="Gene3D" id="3.30.390.30">
    <property type="match status" value="1"/>
</dbReference>
<dbReference type="PRINTS" id="PR00368">
    <property type="entry name" value="FADPNR"/>
</dbReference>
<dbReference type="GO" id="GO:0006103">
    <property type="term" value="P:2-oxoglutarate metabolic process"/>
    <property type="evidence" value="ECO:0007669"/>
    <property type="project" value="TreeGrafter"/>
</dbReference>
<evidence type="ECO:0000313" key="22">
    <source>
        <dbReference type="EMBL" id="MYZ66556.1"/>
    </source>
</evidence>
<keyword evidence="14" id="KW-0547">Nucleotide-binding</keyword>
<evidence type="ECO:0000256" key="13">
    <source>
        <dbReference type="PIRSR" id="PIRSR000350-2"/>
    </source>
</evidence>
<dbReference type="EMBL" id="CP020858">
    <property type="protein sequence ID" value="ARU19957.1"/>
    <property type="molecule type" value="Genomic_DNA"/>
</dbReference>
<dbReference type="GO" id="GO:0005737">
    <property type="term" value="C:cytoplasm"/>
    <property type="evidence" value="ECO:0007669"/>
    <property type="project" value="UniProtKB-SubCell"/>
</dbReference>
<keyword evidence="7 14" id="KW-0274">FAD</keyword>
<evidence type="ECO:0000256" key="11">
    <source>
        <dbReference type="ARBA" id="ARBA00023284"/>
    </source>
</evidence>
<evidence type="ECO:0000256" key="1">
    <source>
        <dbReference type="ARBA" id="ARBA00004496"/>
    </source>
</evidence>
<name>A0A089QDV1_9LACO</name>
<evidence type="ECO:0000256" key="15">
    <source>
        <dbReference type="PIRSR" id="PIRSR000350-4"/>
    </source>
</evidence>
<keyword evidence="6 16" id="KW-0285">Flavoprotein</keyword>
<dbReference type="Pfam" id="PF02852">
    <property type="entry name" value="Pyr_redox_dim"/>
    <property type="match status" value="1"/>
</dbReference>
<keyword evidence="11 16" id="KW-0676">Redox-active center</keyword>
<dbReference type="Proteomes" id="UP001231316">
    <property type="component" value="Chromosome"/>
</dbReference>
<dbReference type="PRINTS" id="PR00411">
    <property type="entry name" value="PNDRDTASEI"/>
</dbReference>
<dbReference type="InterPro" id="IPR036188">
    <property type="entry name" value="FAD/NAD-bd_sf"/>
</dbReference>
<feature type="binding site" evidence="14">
    <location>
        <position position="274"/>
    </location>
    <ligand>
        <name>NAD(+)</name>
        <dbReference type="ChEBI" id="CHEBI:57540"/>
    </ligand>
</feature>
<evidence type="ECO:0000313" key="31">
    <source>
        <dbReference type="Proteomes" id="UP000244552"/>
    </source>
</evidence>
<dbReference type="Proteomes" id="UP000192638">
    <property type="component" value="Unassembled WGS sequence"/>
</dbReference>
<dbReference type="Gene3D" id="3.50.50.60">
    <property type="entry name" value="FAD/NAD(P)-binding domain"/>
    <property type="match status" value="2"/>
</dbReference>
<feature type="binding site" evidence="14">
    <location>
        <begin position="148"/>
        <end position="150"/>
    </location>
    <ligand>
        <name>FAD</name>
        <dbReference type="ChEBI" id="CHEBI:57692"/>
    </ligand>
</feature>
<dbReference type="PIRSF" id="PIRSF000350">
    <property type="entry name" value="Mercury_reductase_MerA"/>
    <property type="match status" value="1"/>
</dbReference>
<evidence type="ECO:0000313" key="32">
    <source>
        <dbReference type="Proteomes" id="UP000470980"/>
    </source>
</evidence>
<dbReference type="InterPro" id="IPR050151">
    <property type="entry name" value="Class-I_Pyr_Nuc-Dis_Oxidored"/>
</dbReference>
<feature type="binding site" evidence="14">
    <location>
        <position position="315"/>
    </location>
    <ligand>
        <name>FAD</name>
        <dbReference type="ChEBI" id="CHEBI:57692"/>
    </ligand>
</feature>
<dbReference type="Proteomes" id="UP000470980">
    <property type="component" value="Unassembled WGS sequence"/>
</dbReference>
<reference evidence="19 27" key="1">
    <citation type="journal article" date="2014" name="BMC Genomics">
        <title>Unusual genome complexity in Lactobacillus salivarius JCM1046.</title>
        <authorList>
            <person name="Raftis E.J."/>
            <person name="Forde B.M."/>
            <person name="Claesson M.J."/>
            <person name="O'Toole P.W."/>
        </authorList>
    </citation>
    <scope>NUCLEOTIDE SEQUENCE [LARGE SCALE GENOMIC DNA]</scope>
    <source>
        <strain evidence="19 27">JCM1046</strain>
    </source>
</reference>
<comment type="catalytic activity">
    <reaction evidence="12 16">
        <text>N(6)-[(R)-dihydrolipoyl]-L-lysyl-[protein] + NAD(+) = N(6)-[(R)-lipoyl]-L-lysyl-[protein] + NADH + H(+)</text>
        <dbReference type="Rhea" id="RHEA:15045"/>
        <dbReference type="Rhea" id="RHEA-COMP:10474"/>
        <dbReference type="Rhea" id="RHEA-COMP:10475"/>
        <dbReference type="ChEBI" id="CHEBI:15378"/>
        <dbReference type="ChEBI" id="CHEBI:57540"/>
        <dbReference type="ChEBI" id="CHEBI:57945"/>
        <dbReference type="ChEBI" id="CHEBI:83099"/>
        <dbReference type="ChEBI" id="CHEBI:83100"/>
        <dbReference type="EC" id="1.8.1.4"/>
    </reaction>
</comment>
<evidence type="ECO:0000313" key="28">
    <source>
        <dbReference type="Proteomes" id="UP000192353"/>
    </source>
</evidence>
<comment type="cofactor">
    <cofactor evidence="14 16">
        <name>FAD</name>
        <dbReference type="ChEBI" id="CHEBI:57692"/>
    </cofactor>
    <text evidence="14 16">Binds 1 FAD per subunit.</text>
</comment>
<dbReference type="RefSeq" id="WP_003700832.1">
    <property type="nucleotide sequence ID" value="NZ_CABMGV010000001.1"/>
</dbReference>
<evidence type="ECO:0000256" key="12">
    <source>
        <dbReference type="ARBA" id="ARBA00049187"/>
    </source>
</evidence>
<dbReference type="Proteomes" id="UP000029488">
    <property type="component" value="Chromosome"/>
</dbReference>
<evidence type="ECO:0000313" key="21">
    <source>
        <dbReference type="EMBL" id="MYY72844.1"/>
    </source>
</evidence>
<reference evidence="26" key="6">
    <citation type="submission" date="2023-04" db="EMBL/GenBank/DDBJ databases">
        <title>Four porcine-derived lactic acid bacteria strains analyses and their evaluation as potential probiotics based on genomics.</title>
        <authorList>
            <person name="Niu D."/>
        </authorList>
    </citation>
    <scope>NUCLEOTIDE SEQUENCE</scope>
    <source>
        <strain evidence="26">ZSA5</strain>
    </source>
</reference>
<evidence type="ECO:0000313" key="29">
    <source>
        <dbReference type="Proteomes" id="UP000192638"/>
    </source>
</evidence>
<sequence>MVVGDFAIDLDTVVVGAGPGGYVAAIHAAELGQKVTVIEREYIGGVCLNVGCIPSKALIEAAHHYQHAMDSQEMGLQVTAAKLDFDKTIEWKNNVVARLTGGVASLFKKHKIDVIWGNAYLKDSHSLRVISDDDKAQTYTFNNLIIATGSHPIEIPNFKFEGRVLDSTGALNLTEVPKELVVVGGGYIGSELASAYANLGSHVTILEGGDMILANYEKDLVKVVEHHFSEQGVDIYTNAIAKNAEQTDKDVTVTFEVDGEEKKITADYVIVSVGRRPNTSNMGLEQAGVSVDERGLIPVDAQSRSNIPNIYAIGDVTKGYALAHKASYEGKVAAEAISGKPTVIDYHAMPAVCYTDTSIATTGLTLAEAKEKGFDAKKAQFPFAANGRAISMGETDGFIRLVFEKETGVLLGAQMVGSNASDLISELTLAIECGSTVEDVALTIHPHPSLSEAVMDTADVAIGFPTNI</sequence>
<organism evidence="19 27">
    <name type="scientific">Ligilactobacillus salivarius</name>
    <dbReference type="NCBI Taxonomy" id="1624"/>
    <lineage>
        <taxon>Bacteria</taxon>
        <taxon>Bacillati</taxon>
        <taxon>Bacillota</taxon>
        <taxon>Bacilli</taxon>
        <taxon>Lactobacillales</taxon>
        <taxon>Lactobacillaceae</taxon>
        <taxon>Ligilactobacillus</taxon>
    </lineage>
</organism>
<dbReference type="EMBL" id="NBEY01000010">
    <property type="protein sequence ID" value="OQR26143.1"/>
    <property type="molecule type" value="Genomic_DNA"/>
</dbReference>
<evidence type="ECO:0000256" key="4">
    <source>
        <dbReference type="ARBA" id="ARBA00016961"/>
    </source>
</evidence>
<keyword evidence="8 16" id="KW-0560">Oxidoreductase</keyword>
<dbReference type="EC" id="1.8.1.4" evidence="3 16"/>
<feature type="active site" description="Proton acceptor" evidence="13">
    <location>
        <position position="447"/>
    </location>
</feature>
<proteinExistence type="inferred from homology"/>
<reference evidence="20 30" key="3">
    <citation type="submission" date="2017-04" db="EMBL/GenBank/DDBJ databases">
        <title>Complete genome sequence of Lactobacillus salivarius ZLS006, a probiotic strain isolated from healthy piglet.</title>
        <authorList>
            <person name="Zhang D."/>
        </authorList>
    </citation>
    <scope>NUCLEOTIDE SEQUENCE [LARGE SCALE GENOMIC DNA]</scope>
    <source>
        <strain evidence="20 30">ZLS006</strain>
    </source>
</reference>
<dbReference type="KEGG" id="lsj:LSJ_0186"/>
<evidence type="ECO:0000313" key="33">
    <source>
        <dbReference type="Proteomes" id="UP000471300"/>
    </source>
</evidence>
<accession>A0A089QDV1</accession>
<evidence type="ECO:0000256" key="5">
    <source>
        <dbReference type="ARBA" id="ARBA00022490"/>
    </source>
</evidence>
<dbReference type="EMBL" id="NBEB01000011">
    <property type="protein sequence ID" value="OQQ86326.1"/>
    <property type="molecule type" value="Genomic_DNA"/>
</dbReference>
<dbReference type="Proteomes" id="UP000244552">
    <property type="component" value="Unassembled WGS sequence"/>
</dbReference>
<feature type="binding site" evidence="14">
    <location>
        <position position="56"/>
    </location>
    <ligand>
        <name>FAD</name>
        <dbReference type="ChEBI" id="CHEBI:57692"/>
    </ligand>
</feature>
<dbReference type="FunFam" id="3.30.390.30:FF:000001">
    <property type="entry name" value="Dihydrolipoyl dehydrogenase"/>
    <property type="match status" value="1"/>
</dbReference>
<dbReference type="SUPFAM" id="SSF51905">
    <property type="entry name" value="FAD/NAD(P)-binding domain"/>
    <property type="match status" value="1"/>
</dbReference>
<evidence type="ECO:0000256" key="9">
    <source>
        <dbReference type="ARBA" id="ARBA00023027"/>
    </source>
</evidence>
<dbReference type="PANTHER" id="PTHR22912:SF160">
    <property type="entry name" value="DIHYDROLIPOYL DEHYDROGENASE"/>
    <property type="match status" value="1"/>
</dbReference>
<comment type="subcellular location">
    <subcellularLocation>
        <location evidence="1">Cytoplasm</location>
    </subcellularLocation>
</comment>
<reference evidence="25 31" key="4">
    <citation type="journal article" date="2018" name="Genome Announc.">
        <title>Fifty-Six Draft Genome Sequences of 10 Lactobacillus Species from 22 Commercial Dietary Supplements.</title>
        <authorList>
            <person name="Gangiredla J."/>
            <person name="Barnaba T.J."/>
            <person name="Mammel M.K."/>
            <person name="Lacher D.W."/>
            <person name="Elkins C.A."/>
            <person name="Lampel K.A."/>
            <person name="Whitehouse C.A."/>
            <person name="Tartera C."/>
        </authorList>
    </citation>
    <scope>NUCLEOTIDE SEQUENCE [LARGE SCALE GENOMIC DNA]</scope>
    <source>
        <strain evidence="25 31">DS11_12</strain>
    </source>
</reference>
<feature type="disulfide bond" description="Redox-active" evidence="15">
    <location>
        <begin position="47"/>
        <end position="52"/>
    </location>
</feature>